<dbReference type="AlphaFoldDB" id="A0AAD4H0A1"/>
<comment type="caution">
    <text evidence="3">The sequence shown here is derived from an EMBL/GenBank/DDBJ whole genome shotgun (WGS) entry which is preliminary data.</text>
</comment>
<feature type="region of interest" description="Disordered" evidence="1">
    <location>
        <begin position="886"/>
        <end position="1060"/>
    </location>
</feature>
<dbReference type="GO" id="GO:0008270">
    <property type="term" value="F:zinc ion binding"/>
    <property type="evidence" value="ECO:0007669"/>
    <property type="project" value="InterPro"/>
</dbReference>
<dbReference type="Proteomes" id="UP001194746">
    <property type="component" value="Unassembled WGS sequence"/>
</dbReference>
<feature type="compositionally biased region" description="Polar residues" evidence="1">
    <location>
        <begin position="526"/>
        <end position="544"/>
    </location>
</feature>
<feature type="region of interest" description="Disordered" evidence="1">
    <location>
        <begin position="1182"/>
        <end position="1202"/>
    </location>
</feature>
<feature type="compositionally biased region" description="Polar residues" evidence="1">
    <location>
        <begin position="1015"/>
        <end position="1035"/>
    </location>
</feature>
<feature type="compositionally biased region" description="Basic and acidic residues" evidence="1">
    <location>
        <begin position="292"/>
        <end position="308"/>
    </location>
</feature>
<feature type="compositionally biased region" description="Low complexity" evidence="1">
    <location>
        <begin position="804"/>
        <end position="819"/>
    </location>
</feature>
<dbReference type="Gene3D" id="3.30.50.10">
    <property type="entry name" value="Erythroid Transcription Factor GATA-1, subunit A"/>
    <property type="match status" value="1"/>
</dbReference>
<reference evidence="3" key="1">
    <citation type="journal article" date="2019" name="Beilstein J. Org. Chem.">
        <title>Nanangenines: drimane sesquiterpenoids as the dominant metabolite cohort of a novel Australian fungus, Aspergillus nanangensis.</title>
        <authorList>
            <person name="Lacey H.J."/>
            <person name="Gilchrist C.L.M."/>
            <person name="Crombie A."/>
            <person name="Kalaitzis J.A."/>
            <person name="Vuong D."/>
            <person name="Rutledge P.J."/>
            <person name="Turner P."/>
            <person name="Pitt J.I."/>
            <person name="Lacey E."/>
            <person name="Chooi Y.H."/>
            <person name="Piggott A.M."/>
        </authorList>
    </citation>
    <scope>NUCLEOTIDE SEQUENCE</scope>
    <source>
        <strain evidence="3">MST-FP2251</strain>
    </source>
</reference>
<feature type="compositionally biased region" description="Polar residues" evidence="1">
    <location>
        <begin position="508"/>
        <end position="518"/>
    </location>
</feature>
<feature type="compositionally biased region" description="Polar residues" evidence="1">
    <location>
        <begin position="888"/>
        <end position="910"/>
    </location>
</feature>
<evidence type="ECO:0000313" key="4">
    <source>
        <dbReference type="Proteomes" id="UP001194746"/>
    </source>
</evidence>
<dbReference type="GO" id="GO:0006357">
    <property type="term" value="P:regulation of transcription by RNA polymerase II"/>
    <property type="evidence" value="ECO:0007669"/>
    <property type="project" value="TreeGrafter"/>
</dbReference>
<dbReference type="GO" id="GO:0000183">
    <property type="term" value="P:rDNA heterochromatin formation"/>
    <property type="evidence" value="ECO:0007669"/>
    <property type="project" value="TreeGrafter"/>
</dbReference>
<feature type="compositionally biased region" description="Basic residues" evidence="1">
    <location>
        <begin position="770"/>
        <end position="781"/>
    </location>
</feature>
<protein>
    <recommendedName>
        <fullName evidence="2">Ams2/SPT21 N-terminal domain-containing protein</fullName>
    </recommendedName>
</protein>
<accession>A0AAD4H0A1</accession>
<feature type="domain" description="Ams2/SPT21 N-terminal" evidence="2">
    <location>
        <begin position="7"/>
        <end position="147"/>
    </location>
</feature>
<dbReference type="CDD" id="cd00202">
    <property type="entry name" value="ZnF_GATA"/>
    <property type="match status" value="1"/>
</dbReference>
<feature type="region of interest" description="Disordered" evidence="1">
    <location>
        <begin position="762"/>
        <end position="849"/>
    </location>
</feature>
<sequence>MESQDGISVRPMRLKVLYTFDDASKTNCLARWPHLLDVQTAALDEKTQIGVIELKTCIQAIVSASPELVAKLGHDYTVYAYDYSEYETPLVGQGMLSWVLASSSPTPNAPAHQSKTMVTGRVCKNVLGLFSKGAQETLEVKLRLVPVPTVMQSEYLESMQKYRELSNVIPHEFDSQSWTNFVRQNPSLISPAPPLPDRTTSPMDHVGIERFHRLLSEGSTPREISFNGGFRSVSPSQSMLAAGSRVSTPGGQASFHQLEHISQLPQEVQQSQHQPDRSQTDVIRPSSSVSMRDSDFHIQARYGGRRDSIQSGYGSGEESADPQPRKRAKLYRADCPGKSDLNIERQPSSLRVAASTAASVRIHRPTPINPAIAAAQNSNEEPVRPPTPISFSHDLVPRRTQTRPSLLRESSVHSNSNTPNYNSPYPMSDDHPSVEPNMQSPEEPRYQGLFEPSFSMPSSPPVLDCTFPTRSSPVLPPMVADPDSGFMSGGVDELLEEDIGTPWEDCTGSVSNNIPQNKRTARPAIQPSSPAPTSACPESQTENVPPSEGPKEQQRHVKELTPSRSRAPASAVGSRPSSRASFRQAPKPLAPAPMSQSELEQLISAIPASDPVMPSHPPHIHAGPMSDFTAAETPISQPILKDGKVRSGAGARRQKQVQARLDKCIQDGQAPPFCENCGAIETPTWRRAWSKEIVGCEEEANELTKDPTMLFWQPLDRDEQEKVTKFKVFKKSLADVDNDFHQVLLCNPCGLWLHKFKTMRPENRWNKTGSNKRKRPPRNRKAGGPLSTNGTSTRSRSRVDTNKADGPSPAASDSSTPSGEDGTTPQADHDTNNENENLNPNEQENDDDVQELPAKRRRANSLEPQRSSDVAGSLWQEQDAVAALRRAIQSSPARNYENRNSTVAGENSLTPKPVRRVLFPNAPAEGGPLKTLGESDLNSPRRSPRIASRESDKRPQGKENSGTSDLDRLFESPTFEFDLPTSPTPRRRNPRMAEKRLSLPCNSPSFSRSRKDLNSETSPTRLTAQRLQHIQSSPGTPRHNKTPKRSQMPELPSLPEDAFSTDAFEGMDNMIVDIFSDATATNADSLFAFEGSKCPSSSNWVDWLPSDYVSPTGSDEEHHNGGVGDNTRERDIIDAILSDPNAHKGNLSTAQFDIFDYEGSNNLDSGFFGSDSLPNELLGLGVKAKSSTGSPRKEQNRNANNA</sequence>
<feature type="compositionally biased region" description="Basic and acidic residues" evidence="1">
    <location>
        <begin position="549"/>
        <end position="561"/>
    </location>
</feature>
<feature type="compositionally biased region" description="Low complexity" evidence="1">
    <location>
        <begin position="414"/>
        <end position="427"/>
    </location>
</feature>
<evidence type="ECO:0000259" key="2">
    <source>
        <dbReference type="Pfam" id="PF25823"/>
    </source>
</evidence>
<dbReference type="EMBL" id="VCAU01000003">
    <property type="protein sequence ID" value="KAF9894493.1"/>
    <property type="molecule type" value="Genomic_DNA"/>
</dbReference>
<dbReference type="PANTHER" id="PTHR39147">
    <property type="entry name" value="PROTEIN SPT21"/>
    <property type="match status" value="1"/>
</dbReference>
<gene>
    <name evidence="3" type="ORF">FE257_006376</name>
</gene>
<dbReference type="GO" id="GO:0043565">
    <property type="term" value="F:sequence-specific DNA binding"/>
    <property type="evidence" value="ECO:0007669"/>
    <property type="project" value="InterPro"/>
</dbReference>
<keyword evidence="4" id="KW-1185">Reference proteome</keyword>
<dbReference type="FunFam" id="3.30.50.10:FF:000067">
    <property type="entry name" value="GATA transcription factor (Ams2), putative"/>
    <property type="match status" value="1"/>
</dbReference>
<dbReference type="InterPro" id="IPR042403">
    <property type="entry name" value="Spt21/Ams2"/>
</dbReference>
<evidence type="ECO:0000256" key="1">
    <source>
        <dbReference type="SAM" id="MobiDB-lite"/>
    </source>
</evidence>
<dbReference type="InterPro" id="IPR000679">
    <property type="entry name" value="Znf_GATA"/>
</dbReference>
<dbReference type="Pfam" id="PF25823">
    <property type="entry name" value="Ams2-SPT21_N"/>
    <property type="match status" value="1"/>
</dbReference>
<name>A0AAD4H0A1_ASPNN</name>
<feature type="region of interest" description="Disordered" evidence="1">
    <location>
        <begin position="265"/>
        <end position="342"/>
    </location>
</feature>
<dbReference type="PANTHER" id="PTHR39147:SF1">
    <property type="entry name" value="PROTEIN SPT21"/>
    <property type="match status" value="1"/>
</dbReference>
<feature type="compositionally biased region" description="Basic and acidic residues" evidence="1">
    <location>
        <begin position="331"/>
        <end position="342"/>
    </location>
</feature>
<dbReference type="InterPro" id="IPR057725">
    <property type="entry name" value="Ams2-SPT21_N"/>
</dbReference>
<feature type="region of interest" description="Disordered" evidence="1">
    <location>
        <begin position="501"/>
        <end position="597"/>
    </location>
</feature>
<evidence type="ECO:0000313" key="3">
    <source>
        <dbReference type="EMBL" id="KAF9894493.1"/>
    </source>
</evidence>
<organism evidence="3 4">
    <name type="scientific">Aspergillus nanangensis</name>
    <dbReference type="NCBI Taxonomy" id="2582783"/>
    <lineage>
        <taxon>Eukaryota</taxon>
        <taxon>Fungi</taxon>
        <taxon>Dikarya</taxon>
        <taxon>Ascomycota</taxon>
        <taxon>Pezizomycotina</taxon>
        <taxon>Eurotiomycetes</taxon>
        <taxon>Eurotiomycetidae</taxon>
        <taxon>Eurotiales</taxon>
        <taxon>Aspergillaceae</taxon>
        <taxon>Aspergillus</taxon>
        <taxon>Aspergillus subgen. Circumdati</taxon>
    </lineage>
</organism>
<reference evidence="3" key="2">
    <citation type="submission" date="2020-02" db="EMBL/GenBank/DDBJ databases">
        <authorList>
            <person name="Gilchrist C.L.M."/>
            <person name="Chooi Y.-H."/>
        </authorList>
    </citation>
    <scope>NUCLEOTIDE SEQUENCE</scope>
    <source>
        <strain evidence="3">MST-FP2251</strain>
    </source>
</reference>
<dbReference type="GO" id="GO:0030466">
    <property type="term" value="P:silent mating-type cassette heterochromatin formation"/>
    <property type="evidence" value="ECO:0007669"/>
    <property type="project" value="TreeGrafter"/>
</dbReference>
<feature type="compositionally biased region" description="Basic and acidic residues" evidence="1">
    <location>
        <begin position="947"/>
        <end position="957"/>
    </location>
</feature>
<feature type="region of interest" description="Disordered" evidence="1">
    <location>
        <begin position="374"/>
        <end position="452"/>
    </location>
</feature>
<dbReference type="SUPFAM" id="SSF57716">
    <property type="entry name" value="Glucocorticoid receptor-like (DNA-binding domain)"/>
    <property type="match status" value="1"/>
</dbReference>
<dbReference type="InterPro" id="IPR013088">
    <property type="entry name" value="Znf_NHR/GATA"/>
</dbReference>
<proteinExistence type="predicted"/>